<evidence type="ECO:0000259" key="2">
    <source>
        <dbReference type="Pfam" id="PF13421"/>
    </source>
</evidence>
<dbReference type="CDD" id="cd03408">
    <property type="entry name" value="SPFH_like_u1"/>
    <property type="match status" value="1"/>
</dbReference>
<proteinExistence type="predicted"/>
<dbReference type="Proteomes" id="UP000034799">
    <property type="component" value="Unassembled WGS sequence"/>
</dbReference>
<sequence>MGIFDFFKKEVKREFVARPDDSKDKIIYKWPDTNIRMMTQLTVQQDELAVFFKKGQVVGTLQPGTHTLDGASIPFLSGLIDSATGGNFLISELYFVSTRQFTDLPFGGMIDNVVDPRTNLAVGIRVFGEYAMTVSDPQKLILTLVGTQSLQSNEQITDWLKDLLLKHFREMVSKYVSVDKQDILGIASQASAFEKMALDKVSPDLLEYGVAINKLGNVTVSIKEEDEATLKQMTRDFAYAQNGAAADAAVKLGMAKGLEQGSSAGSSAADAAATGMGIAMGMKALNPDEKDKKNDPVQQEQK</sequence>
<feature type="region of interest" description="Disordered" evidence="1">
    <location>
        <begin position="283"/>
        <end position="302"/>
    </location>
</feature>
<organism evidence="3 4">
    <name type="scientific">candidate division WS6 bacterium GW2011_GWF2_39_15</name>
    <dbReference type="NCBI Taxonomy" id="1619100"/>
    <lineage>
        <taxon>Bacteria</taxon>
        <taxon>Candidatus Dojkabacteria</taxon>
    </lineage>
</organism>
<dbReference type="PATRIC" id="fig|1619100.3.peg.97"/>
<dbReference type="EMBL" id="LBWK01000001">
    <property type="protein sequence ID" value="KKR06056.1"/>
    <property type="molecule type" value="Genomic_DNA"/>
</dbReference>
<protein>
    <recommendedName>
        <fullName evidence="2">SPFH domain-containing protein</fullName>
    </recommendedName>
</protein>
<feature type="domain" description="SPFH" evidence="2">
    <location>
        <begin position="32"/>
        <end position="234"/>
    </location>
</feature>
<evidence type="ECO:0000313" key="3">
    <source>
        <dbReference type="EMBL" id="KKR06056.1"/>
    </source>
</evidence>
<dbReference type="PANTHER" id="PTHR37826:SF2">
    <property type="entry name" value="ZINC-RIBBON DOMAIN-CONTAINING PROTEIN"/>
    <property type="match status" value="1"/>
</dbReference>
<dbReference type="AlphaFoldDB" id="A0A0G0MZP8"/>
<accession>A0A0G0MZP8</accession>
<evidence type="ECO:0000313" key="4">
    <source>
        <dbReference type="Proteomes" id="UP000034799"/>
    </source>
</evidence>
<dbReference type="InterPro" id="IPR033880">
    <property type="entry name" value="SPFH_YdjI"/>
</dbReference>
<feature type="compositionally biased region" description="Basic and acidic residues" evidence="1">
    <location>
        <begin position="286"/>
        <end position="302"/>
    </location>
</feature>
<gene>
    <name evidence="3" type="ORF">UT34_C0001G0096</name>
</gene>
<evidence type="ECO:0000256" key="1">
    <source>
        <dbReference type="SAM" id="MobiDB-lite"/>
    </source>
</evidence>
<dbReference type="STRING" id="1619100.UT34_C0001G0096"/>
<dbReference type="Pfam" id="PF13421">
    <property type="entry name" value="Band_7_1"/>
    <property type="match status" value="1"/>
</dbReference>
<dbReference type="PANTHER" id="PTHR37826">
    <property type="entry name" value="FLOTILLIN BAND_7_5 DOMAIN PROTEIN"/>
    <property type="match status" value="1"/>
</dbReference>
<comment type="caution">
    <text evidence="3">The sequence shown here is derived from an EMBL/GenBank/DDBJ whole genome shotgun (WGS) entry which is preliminary data.</text>
</comment>
<name>A0A0G0MZP8_9BACT</name>
<reference evidence="3 4" key="1">
    <citation type="journal article" date="2015" name="Nature">
        <title>rRNA introns, odd ribosomes, and small enigmatic genomes across a large radiation of phyla.</title>
        <authorList>
            <person name="Brown C.T."/>
            <person name="Hug L.A."/>
            <person name="Thomas B.C."/>
            <person name="Sharon I."/>
            <person name="Castelle C.J."/>
            <person name="Singh A."/>
            <person name="Wilkins M.J."/>
            <person name="Williams K.H."/>
            <person name="Banfield J.F."/>
        </authorList>
    </citation>
    <scope>NUCLEOTIDE SEQUENCE [LARGE SCALE GENOMIC DNA]</scope>
</reference>